<dbReference type="PROSITE" id="PS00518">
    <property type="entry name" value="ZF_RING_1"/>
    <property type="match status" value="1"/>
</dbReference>
<dbReference type="InterPro" id="IPR001841">
    <property type="entry name" value="Znf_RING"/>
</dbReference>
<dbReference type="Proteomes" id="UP001153069">
    <property type="component" value="Unassembled WGS sequence"/>
</dbReference>
<dbReference type="InterPro" id="IPR017907">
    <property type="entry name" value="Znf_RING_CS"/>
</dbReference>
<protein>
    <recommendedName>
        <fullName evidence="5">RING-type domain-containing protein</fullName>
    </recommendedName>
</protein>
<reference evidence="6" key="1">
    <citation type="submission" date="2020-06" db="EMBL/GenBank/DDBJ databases">
        <authorList>
            <consortium name="Plant Systems Biology data submission"/>
        </authorList>
    </citation>
    <scope>NUCLEOTIDE SEQUENCE</scope>
    <source>
        <strain evidence="6">D6</strain>
    </source>
</reference>
<accession>A0A9N8DT16</accession>
<dbReference type="GO" id="GO:0008270">
    <property type="term" value="F:zinc ion binding"/>
    <property type="evidence" value="ECO:0007669"/>
    <property type="project" value="UniProtKB-KW"/>
</dbReference>
<comment type="caution">
    <text evidence="6">The sequence shown here is derived from an EMBL/GenBank/DDBJ whole genome shotgun (WGS) entry which is preliminary data.</text>
</comment>
<evidence type="ECO:0000256" key="1">
    <source>
        <dbReference type="ARBA" id="ARBA00022723"/>
    </source>
</evidence>
<dbReference type="PROSITE" id="PS50089">
    <property type="entry name" value="ZF_RING_2"/>
    <property type="match status" value="1"/>
</dbReference>
<evidence type="ECO:0000313" key="7">
    <source>
        <dbReference type="Proteomes" id="UP001153069"/>
    </source>
</evidence>
<organism evidence="6 7">
    <name type="scientific">Seminavis robusta</name>
    <dbReference type="NCBI Taxonomy" id="568900"/>
    <lineage>
        <taxon>Eukaryota</taxon>
        <taxon>Sar</taxon>
        <taxon>Stramenopiles</taxon>
        <taxon>Ochrophyta</taxon>
        <taxon>Bacillariophyta</taxon>
        <taxon>Bacillariophyceae</taxon>
        <taxon>Bacillariophycidae</taxon>
        <taxon>Naviculales</taxon>
        <taxon>Naviculaceae</taxon>
        <taxon>Seminavis</taxon>
    </lineage>
</organism>
<keyword evidence="7" id="KW-1185">Reference proteome</keyword>
<keyword evidence="2 4" id="KW-0863">Zinc-finger</keyword>
<dbReference type="SUPFAM" id="SSF57850">
    <property type="entry name" value="RING/U-box"/>
    <property type="match status" value="1"/>
</dbReference>
<feature type="domain" description="RING-type" evidence="5">
    <location>
        <begin position="5"/>
        <end position="67"/>
    </location>
</feature>
<keyword evidence="1" id="KW-0479">Metal-binding</keyword>
<name>A0A9N8DT16_9STRA</name>
<gene>
    <name evidence="6" type="ORF">SEMRO_322_G116930.1</name>
</gene>
<dbReference type="Pfam" id="PF13445">
    <property type="entry name" value="zf-RING_UBOX"/>
    <property type="match status" value="1"/>
</dbReference>
<evidence type="ECO:0000256" key="2">
    <source>
        <dbReference type="ARBA" id="ARBA00022771"/>
    </source>
</evidence>
<evidence type="ECO:0000313" key="6">
    <source>
        <dbReference type="EMBL" id="CAB9507825.1"/>
    </source>
</evidence>
<dbReference type="Gene3D" id="3.30.40.10">
    <property type="entry name" value="Zinc/RING finger domain, C3HC4 (zinc finger)"/>
    <property type="match status" value="1"/>
</dbReference>
<evidence type="ECO:0000256" key="4">
    <source>
        <dbReference type="PROSITE-ProRule" id="PRU00175"/>
    </source>
</evidence>
<sequence length="201" mass="22708">MAHQCTICYEQFDYDASAEDRSHLPVQSRVCAHTLCYSCMIAIYQATPPSYDDDKEEIVAIPCPECRLPGAHDPYNPIVSLPMCHLLEERDRHIEKHPELALPESPQIPRKTLSRQQLLLQQPPSSSSLSSSQLPDDAELTHLLAAAAKQKVDNLWHQVREKMTVERPLVRLTKEASRAVYWGSILVFGTVDREAVGHTNK</sequence>
<dbReference type="AlphaFoldDB" id="A0A9N8DT16"/>
<dbReference type="EMBL" id="CAICTM010000321">
    <property type="protein sequence ID" value="CAB9507825.1"/>
    <property type="molecule type" value="Genomic_DNA"/>
</dbReference>
<dbReference type="InterPro" id="IPR013083">
    <property type="entry name" value="Znf_RING/FYVE/PHD"/>
</dbReference>
<proteinExistence type="predicted"/>
<dbReference type="SMART" id="SM00184">
    <property type="entry name" value="RING"/>
    <property type="match status" value="1"/>
</dbReference>
<evidence type="ECO:0000259" key="5">
    <source>
        <dbReference type="PROSITE" id="PS50089"/>
    </source>
</evidence>
<evidence type="ECO:0000256" key="3">
    <source>
        <dbReference type="ARBA" id="ARBA00022833"/>
    </source>
</evidence>
<keyword evidence="3" id="KW-0862">Zinc</keyword>
<dbReference type="InterPro" id="IPR027370">
    <property type="entry name" value="Znf-RING_euk"/>
</dbReference>